<keyword evidence="2" id="KW-0963">Cytoplasm</keyword>
<evidence type="ECO:0000256" key="2">
    <source>
        <dbReference type="HAMAP-Rule" id="MF_01477"/>
    </source>
</evidence>
<dbReference type="RefSeq" id="WP_116685689.1">
    <property type="nucleotide sequence ID" value="NZ_CAWNYD010000001.1"/>
</dbReference>
<comment type="function">
    <text evidence="2">Functions as a ribosomal silencing factor. Interacts with ribosomal protein uL14 (rplN), blocking formation of intersubunit bridge B8. Prevents association of the 30S and 50S ribosomal subunits and the formation of functional ribosomes, thus repressing translation.</text>
</comment>
<evidence type="ECO:0000313" key="3">
    <source>
        <dbReference type="EMBL" id="PVZ72104.1"/>
    </source>
</evidence>
<keyword evidence="4" id="KW-1185">Reference proteome</keyword>
<keyword evidence="2" id="KW-0810">Translation regulation</keyword>
<evidence type="ECO:0000256" key="1">
    <source>
        <dbReference type="ARBA" id="ARBA00010574"/>
    </source>
</evidence>
<sequence length="109" mass="12284">MNSEQLRDMAISALEDVKADNITILDVREKTDVCDYMVIASGTSNRHTRSLGINLSAEMKKADMMPRVEGEEDGEWVLVDLGDVLVHIMLPEARERYDIESLWSAASRD</sequence>
<dbReference type="GO" id="GO:0042256">
    <property type="term" value="P:cytosolic ribosome assembly"/>
    <property type="evidence" value="ECO:0007669"/>
    <property type="project" value="UniProtKB-UniRule"/>
</dbReference>
<dbReference type="GO" id="GO:0017148">
    <property type="term" value="P:negative regulation of translation"/>
    <property type="evidence" value="ECO:0007669"/>
    <property type="project" value="UniProtKB-UniRule"/>
</dbReference>
<dbReference type="Pfam" id="PF02410">
    <property type="entry name" value="RsfS"/>
    <property type="match status" value="1"/>
</dbReference>
<dbReference type="EMBL" id="QDDL01000001">
    <property type="protein sequence ID" value="PVZ72104.1"/>
    <property type="molecule type" value="Genomic_DNA"/>
</dbReference>
<dbReference type="Proteomes" id="UP000244906">
    <property type="component" value="Unassembled WGS sequence"/>
</dbReference>
<dbReference type="Gene3D" id="3.30.460.10">
    <property type="entry name" value="Beta Polymerase, domain 2"/>
    <property type="match status" value="1"/>
</dbReference>
<dbReference type="GO" id="GO:0005737">
    <property type="term" value="C:cytoplasm"/>
    <property type="evidence" value="ECO:0007669"/>
    <property type="project" value="UniProtKB-SubCell"/>
</dbReference>
<dbReference type="PANTHER" id="PTHR21043:SF0">
    <property type="entry name" value="MITOCHONDRIAL ASSEMBLY OF RIBOSOMAL LARGE SUBUNIT PROTEIN 1"/>
    <property type="match status" value="1"/>
</dbReference>
<comment type="subunit">
    <text evidence="2">Interacts with ribosomal protein uL14 (rplN).</text>
</comment>
<dbReference type="SUPFAM" id="SSF81301">
    <property type="entry name" value="Nucleotidyltransferase"/>
    <property type="match status" value="1"/>
</dbReference>
<dbReference type="InterPro" id="IPR043519">
    <property type="entry name" value="NT_sf"/>
</dbReference>
<protein>
    <recommendedName>
        <fullName evidence="2">Ribosomal silencing factor RsfS</fullName>
    </recommendedName>
</protein>
<dbReference type="NCBIfam" id="TIGR00090">
    <property type="entry name" value="rsfS_iojap_ybeB"/>
    <property type="match status" value="1"/>
</dbReference>
<proteinExistence type="inferred from homology"/>
<dbReference type="OrthoDB" id="9793681at2"/>
<name>A0A2V1GYF3_9GAMM</name>
<comment type="caution">
    <text evidence="3">The sequence shown here is derived from an EMBL/GenBank/DDBJ whole genome shotgun (WGS) entry which is preliminary data.</text>
</comment>
<comment type="subcellular location">
    <subcellularLocation>
        <location evidence="2">Cytoplasm</location>
    </subcellularLocation>
</comment>
<evidence type="ECO:0000313" key="4">
    <source>
        <dbReference type="Proteomes" id="UP000244906"/>
    </source>
</evidence>
<dbReference type="InterPro" id="IPR004394">
    <property type="entry name" value="Iojap/RsfS/C7orf30"/>
</dbReference>
<accession>A0A2V1GYF3</accession>
<comment type="similarity">
    <text evidence="1 2">Belongs to the Iojap/RsfS family.</text>
</comment>
<dbReference type="AlphaFoldDB" id="A0A2V1GYF3"/>
<dbReference type="GO" id="GO:0043023">
    <property type="term" value="F:ribosomal large subunit binding"/>
    <property type="evidence" value="ECO:0007669"/>
    <property type="project" value="TreeGrafter"/>
</dbReference>
<dbReference type="HAMAP" id="MF_01477">
    <property type="entry name" value="Iojap_RsfS"/>
    <property type="match status" value="1"/>
</dbReference>
<organism evidence="3 4">
    <name type="scientific">Pelagibaculum spongiae</name>
    <dbReference type="NCBI Taxonomy" id="2080658"/>
    <lineage>
        <taxon>Bacteria</taxon>
        <taxon>Pseudomonadati</taxon>
        <taxon>Pseudomonadota</taxon>
        <taxon>Gammaproteobacteria</taxon>
        <taxon>Oceanospirillales</taxon>
        <taxon>Pelagibaculum</taxon>
    </lineage>
</organism>
<dbReference type="PANTHER" id="PTHR21043">
    <property type="entry name" value="IOJAP SUPERFAMILY ORTHOLOG"/>
    <property type="match status" value="1"/>
</dbReference>
<keyword evidence="2" id="KW-0678">Repressor</keyword>
<reference evidence="3 4" key="1">
    <citation type="submission" date="2018-04" db="EMBL/GenBank/DDBJ databases">
        <title>Thalassorhabdus spongiae gen. nov., sp. nov., isolated from a marine sponge in South-West Iceland.</title>
        <authorList>
            <person name="Knobloch S."/>
            <person name="Daussin A."/>
            <person name="Johannsson R."/>
            <person name="Marteinsson V.T."/>
        </authorList>
    </citation>
    <scope>NUCLEOTIDE SEQUENCE [LARGE SCALE GENOMIC DNA]</scope>
    <source>
        <strain evidence="3 4">Hp12</strain>
    </source>
</reference>
<gene>
    <name evidence="2 3" type="primary">rsfS</name>
    <name evidence="3" type="ORF">DC094_03555</name>
</gene>
<dbReference type="GO" id="GO:0090071">
    <property type="term" value="P:negative regulation of ribosome biogenesis"/>
    <property type="evidence" value="ECO:0007669"/>
    <property type="project" value="UniProtKB-UniRule"/>
</dbReference>